<dbReference type="GO" id="GO:0005737">
    <property type="term" value="C:cytoplasm"/>
    <property type="evidence" value="ECO:0007669"/>
    <property type="project" value="UniProtKB-SubCell"/>
</dbReference>
<evidence type="ECO:0000259" key="7">
    <source>
        <dbReference type="PROSITE" id="PS51093"/>
    </source>
</evidence>
<dbReference type="EMBL" id="JAAOIV010000004">
    <property type="protein sequence ID" value="NHN55626.1"/>
    <property type="molecule type" value="Genomic_DNA"/>
</dbReference>
<dbReference type="InterPro" id="IPR050890">
    <property type="entry name" value="PTS_EIIA_component"/>
</dbReference>
<dbReference type="PROSITE" id="PS51093">
    <property type="entry name" value="PTS_EIIA_TYPE_1"/>
    <property type="match status" value="1"/>
</dbReference>
<keyword evidence="2" id="KW-0813">Transport</keyword>
<dbReference type="AlphaFoldDB" id="A0A967AYW8"/>
<dbReference type="RefSeq" id="WP_166195495.1">
    <property type="nucleotide sequence ID" value="NZ_JAAOIV010000004.1"/>
</dbReference>
<organism evidence="8 9">
    <name type="scientific">Metallococcus carri</name>
    <dbReference type="NCBI Taxonomy" id="1656884"/>
    <lineage>
        <taxon>Bacteria</taxon>
        <taxon>Bacillati</taxon>
        <taxon>Actinomycetota</taxon>
        <taxon>Actinomycetes</taxon>
        <taxon>Micrococcales</taxon>
        <taxon>Dermacoccaceae</taxon>
        <taxon>Metallococcus</taxon>
    </lineage>
</organism>
<evidence type="ECO:0000313" key="9">
    <source>
        <dbReference type="Proteomes" id="UP000744769"/>
    </source>
</evidence>
<evidence type="ECO:0000256" key="2">
    <source>
        <dbReference type="ARBA" id="ARBA00022448"/>
    </source>
</evidence>
<evidence type="ECO:0000256" key="4">
    <source>
        <dbReference type="ARBA" id="ARBA00022679"/>
    </source>
</evidence>
<evidence type="ECO:0000313" key="8">
    <source>
        <dbReference type="EMBL" id="NHN55626.1"/>
    </source>
</evidence>
<keyword evidence="5" id="KW-0598">Phosphotransferase system</keyword>
<keyword evidence="6" id="KW-0418">Kinase</keyword>
<dbReference type="GO" id="GO:0009401">
    <property type="term" value="P:phosphoenolpyruvate-dependent sugar phosphotransferase system"/>
    <property type="evidence" value="ECO:0007669"/>
    <property type="project" value="UniProtKB-KW"/>
</dbReference>
<reference evidence="8" key="1">
    <citation type="submission" date="2020-03" db="EMBL/GenBank/DDBJ databases">
        <title>Draft sequencing of Calidifontibacter sp. DB0510.</title>
        <authorList>
            <person name="Kim D.-U."/>
        </authorList>
    </citation>
    <scope>NUCLEOTIDE SEQUENCE</scope>
    <source>
        <strain evidence="8">DB0510</strain>
    </source>
</reference>
<evidence type="ECO:0000256" key="6">
    <source>
        <dbReference type="ARBA" id="ARBA00022777"/>
    </source>
</evidence>
<dbReference type="Proteomes" id="UP000744769">
    <property type="component" value="Unassembled WGS sequence"/>
</dbReference>
<dbReference type="GO" id="GO:0016301">
    <property type="term" value="F:kinase activity"/>
    <property type="evidence" value="ECO:0007669"/>
    <property type="project" value="UniProtKB-KW"/>
</dbReference>
<dbReference type="InterPro" id="IPR001127">
    <property type="entry name" value="PTS_EIIA_1_perm"/>
</dbReference>
<evidence type="ECO:0000256" key="3">
    <source>
        <dbReference type="ARBA" id="ARBA00022597"/>
    </source>
</evidence>
<evidence type="ECO:0000256" key="1">
    <source>
        <dbReference type="ARBA" id="ARBA00004496"/>
    </source>
</evidence>
<dbReference type="Pfam" id="PF00358">
    <property type="entry name" value="PTS_EIIA_1"/>
    <property type="match status" value="1"/>
</dbReference>
<protein>
    <submittedName>
        <fullName evidence="8">PTS glucose transporter subunit IIA</fullName>
    </submittedName>
</protein>
<keyword evidence="4" id="KW-0808">Transferase</keyword>
<name>A0A967AYW8_9MICO</name>
<dbReference type="InterPro" id="IPR011055">
    <property type="entry name" value="Dup_hybrid_motif"/>
</dbReference>
<comment type="subcellular location">
    <subcellularLocation>
        <location evidence="1">Cytoplasm</location>
    </subcellularLocation>
</comment>
<dbReference type="PANTHER" id="PTHR45008">
    <property type="entry name" value="PTS SYSTEM GLUCOSE-SPECIFIC EIIA COMPONENT"/>
    <property type="match status" value="1"/>
</dbReference>
<sequence length="146" mass="14764">MRVLAPSAGEIMALADVPDPVFAAEMVGAGLAITPGPEQQVAVAPIAGTVVKAMPHAYVVAGPDGAVLVHLGIDTVKLDGAGFEVLVAEKSEIAEGQECVRWTPGDIAAQGLSQLVLVCALDTPAGSVSAEHAGERVEQGAELFTI</sequence>
<comment type="caution">
    <text evidence="8">The sequence shown here is derived from an EMBL/GenBank/DDBJ whole genome shotgun (WGS) entry which is preliminary data.</text>
</comment>
<feature type="domain" description="PTS EIIA type-1" evidence="7">
    <location>
        <begin position="19"/>
        <end position="122"/>
    </location>
</feature>
<dbReference type="SUPFAM" id="SSF51261">
    <property type="entry name" value="Duplicated hybrid motif"/>
    <property type="match status" value="1"/>
</dbReference>
<gene>
    <name evidence="8" type="ORF">G9U51_07510</name>
</gene>
<keyword evidence="3 8" id="KW-0762">Sugar transport</keyword>
<dbReference type="PANTHER" id="PTHR45008:SF1">
    <property type="entry name" value="PTS SYSTEM GLUCOSE-SPECIFIC EIIA COMPONENT"/>
    <property type="match status" value="1"/>
</dbReference>
<dbReference type="Gene3D" id="2.70.70.10">
    <property type="entry name" value="Glucose Permease (Domain IIA)"/>
    <property type="match status" value="1"/>
</dbReference>
<keyword evidence="9" id="KW-1185">Reference proteome</keyword>
<proteinExistence type="predicted"/>
<accession>A0A967AYW8</accession>
<evidence type="ECO:0000256" key="5">
    <source>
        <dbReference type="ARBA" id="ARBA00022683"/>
    </source>
</evidence>